<accession>A0A0K3CK85</accession>
<evidence type="ECO:0000256" key="3">
    <source>
        <dbReference type="SAM" id="SignalP"/>
    </source>
</evidence>
<feature type="domain" description="Yeast cell wall synthesis Kre9/Knh1-like N-terminal" evidence="4">
    <location>
        <begin position="27"/>
        <end position="128"/>
    </location>
</feature>
<protein>
    <recommendedName>
        <fullName evidence="4">Yeast cell wall synthesis Kre9/Knh1-like N-terminal domain-containing protein</fullName>
    </recommendedName>
</protein>
<dbReference type="Pfam" id="PF10342">
    <property type="entry name" value="Kre9_KNH"/>
    <property type="match status" value="1"/>
</dbReference>
<evidence type="ECO:0000313" key="6">
    <source>
        <dbReference type="EMBL" id="PRQ72405.1"/>
    </source>
</evidence>
<evidence type="ECO:0000313" key="5">
    <source>
        <dbReference type="EMBL" id="CTR08835.1"/>
    </source>
</evidence>
<reference evidence="6 8" key="2">
    <citation type="journal article" date="2018" name="Elife">
        <title>Functional genomics of lipid metabolism in the oleaginous yeast Rhodosporidium toruloides.</title>
        <authorList>
            <person name="Coradetti S.T."/>
            <person name="Pinel D."/>
            <person name="Geiselman G."/>
            <person name="Ito M."/>
            <person name="Mondo S."/>
            <person name="Reilly M.C."/>
            <person name="Cheng Y.F."/>
            <person name="Bauer S."/>
            <person name="Grigoriev I."/>
            <person name="Gladden J.M."/>
            <person name="Simmons B.A."/>
            <person name="Brem R."/>
            <person name="Arkin A.P."/>
            <person name="Skerker J.M."/>
        </authorList>
    </citation>
    <scope>NUCLEOTIDE SEQUENCE [LARGE SCALE GENOMIC DNA]</scope>
    <source>
        <strain evidence="6 8">NBRC 0880</strain>
    </source>
</reference>
<dbReference type="OrthoDB" id="2432613at2759"/>
<dbReference type="EMBL" id="LCTV02000009">
    <property type="protein sequence ID" value="PRQ72405.1"/>
    <property type="molecule type" value="Genomic_DNA"/>
</dbReference>
<dbReference type="STRING" id="5286.A0A0K3CK85"/>
<evidence type="ECO:0000313" key="8">
    <source>
        <dbReference type="Proteomes" id="UP000239560"/>
    </source>
</evidence>
<dbReference type="AlphaFoldDB" id="A0A0K3CK85"/>
<evidence type="ECO:0000256" key="2">
    <source>
        <dbReference type="SAM" id="MobiDB-lite"/>
    </source>
</evidence>
<feature type="region of interest" description="Disordered" evidence="2">
    <location>
        <begin position="172"/>
        <end position="192"/>
    </location>
</feature>
<dbReference type="Proteomes" id="UP000239560">
    <property type="component" value="Unassembled WGS sequence"/>
</dbReference>
<dbReference type="GO" id="GO:0006078">
    <property type="term" value="P:(1-&gt;6)-beta-D-glucan biosynthetic process"/>
    <property type="evidence" value="ECO:0007669"/>
    <property type="project" value="InterPro"/>
</dbReference>
<dbReference type="InterPro" id="IPR045328">
    <property type="entry name" value="Kre9/Knh1"/>
</dbReference>
<gene>
    <name evidence="5" type="primary">FGENESH: predicted gene_9.42</name>
    <name evidence="6" type="ORF">AAT19DRAFT_16329</name>
    <name evidence="5" type="ORF">BN2166_0046960</name>
</gene>
<dbReference type="Proteomes" id="UP000199069">
    <property type="component" value="Unassembled WGS sequence"/>
</dbReference>
<dbReference type="PANTHER" id="PTHR28154">
    <property type="entry name" value="CELL WALL SYNTHESIS PROTEIN KNH1-RELATED"/>
    <property type="match status" value="1"/>
</dbReference>
<proteinExistence type="predicted"/>
<name>A0A0K3CK85_RHOTO</name>
<dbReference type="OMA" id="WGRVNIY"/>
<evidence type="ECO:0000313" key="7">
    <source>
        <dbReference type="Proteomes" id="UP000199069"/>
    </source>
</evidence>
<feature type="chain" id="PRO_5033227878" description="Yeast cell wall synthesis Kre9/Knh1-like N-terminal domain-containing protein" evidence="3">
    <location>
        <begin position="21"/>
        <end position="229"/>
    </location>
</feature>
<dbReference type="InterPro" id="IPR018466">
    <property type="entry name" value="Kre9/Knh1-like_N"/>
</dbReference>
<feature type="signal peptide" evidence="3">
    <location>
        <begin position="1"/>
        <end position="20"/>
    </location>
</feature>
<dbReference type="PANTHER" id="PTHR28154:SF1">
    <property type="entry name" value="CELL WALL SYNTHESIS PROTEIN KNH1-RELATED"/>
    <property type="match status" value="1"/>
</dbReference>
<evidence type="ECO:0000256" key="1">
    <source>
        <dbReference type="ARBA" id="ARBA00022729"/>
    </source>
</evidence>
<keyword evidence="7" id="KW-1185">Reference proteome</keyword>
<dbReference type="EMBL" id="CWKI01000009">
    <property type="protein sequence ID" value="CTR08835.1"/>
    <property type="molecule type" value="Genomic_DNA"/>
</dbReference>
<dbReference type="GO" id="GO:0042546">
    <property type="term" value="P:cell wall biogenesis"/>
    <property type="evidence" value="ECO:0007669"/>
    <property type="project" value="InterPro"/>
</dbReference>
<sequence length="229" mass="22690">MQLLSTTLAALTVLASVASANPYIYKPVAASHYKAGDSFTVSWRDNGEAPLSSTYGTTDIMLYTGSALQQVQLAKLGSIADPSKVTEQRITIDPSWGPDSDQYFIRIQSQSAQDASGAPLQAFSARFQLTQMTGQWSSSVKAALASNSTVAATSAASAGSAATTSRRVAGSAVSTSSSASASTGSSSSMSGSASASAASASKSATSGAGKVAVGAAVGVVGVVALALAA</sequence>
<reference evidence="5 7" key="1">
    <citation type="submission" date="2015-07" db="EMBL/GenBank/DDBJ databases">
        <authorList>
            <person name="Cajimat M.N.B."/>
            <person name="Milazzo M.L."/>
            <person name="Fulhorst C.F."/>
        </authorList>
    </citation>
    <scope>NUCLEOTIDE SEQUENCE [LARGE SCALE GENOMIC DNA]</scope>
    <source>
        <strain evidence="5">Single colony</strain>
    </source>
</reference>
<keyword evidence="1 3" id="KW-0732">Signal</keyword>
<evidence type="ECO:0000259" key="4">
    <source>
        <dbReference type="Pfam" id="PF10342"/>
    </source>
</evidence>
<organism evidence="5 7">
    <name type="scientific">Rhodotorula toruloides</name>
    <name type="common">Yeast</name>
    <name type="synonym">Rhodosporidium toruloides</name>
    <dbReference type="NCBI Taxonomy" id="5286"/>
    <lineage>
        <taxon>Eukaryota</taxon>
        <taxon>Fungi</taxon>
        <taxon>Dikarya</taxon>
        <taxon>Basidiomycota</taxon>
        <taxon>Pucciniomycotina</taxon>
        <taxon>Microbotryomycetes</taxon>
        <taxon>Sporidiobolales</taxon>
        <taxon>Sporidiobolaceae</taxon>
        <taxon>Rhodotorula</taxon>
    </lineage>
</organism>